<name>G8QM58_AZOOP</name>
<dbReference type="InterPro" id="IPR000014">
    <property type="entry name" value="PAS"/>
</dbReference>
<accession>G8QM58</accession>
<evidence type="ECO:0000259" key="2">
    <source>
        <dbReference type="PROSITE" id="PS50112"/>
    </source>
</evidence>
<proteinExistence type="predicted"/>
<dbReference type="SMART" id="SM00091">
    <property type="entry name" value="PAS"/>
    <property type="match status" value="2"/>
</dbReference>
<feature type="domain" description="PAC" evidence="3">
    <location>
        <begin position="492"/>
        <end position="543"/>
    </location>
</feature>
<dbReference type="InterPro" id="IPR013656">
    <property type="entry name" value="PAS_4"/>
</dbReference>
<dbReference type="OrthoDB" id="9797605at2"/>
<dbReference type="HOGENOM" id="CLU_385282_0_0_4"/>
<organism evidence="4 5">
    <name type="scientific">Azospira oryzae (strain ATCC BAA-33 / DSM 13638 / PS)</name>
    <name type="common">Dechlorosoma suillum</name>
    <dbReference type="NCBI Taxonomy" id="640081"/>
    <lineage>
        <taxon>Bacteria</taxon>
        <taxon>Pseudomonadati</taxon>
        <taxon>Pseudomonadota</taxon>
        <taxon>Betaproteobacteria</taxon>
        <taxon>Rhodocyclales</taxon>
        <taxon>Rhodocyclaceae</taxon>
        <taxon>Azospira</taxon>
    </lineage>
</organism>
<dbReference type="Pfam" id="PF13188">
    <property type="entry name" value="PAS_8"/>
    <property type="match status" value="1"/>
</dbReference>
<dbReference type="KEGG" id="dsu:Dsui_0152"/>
<dbReference type="Proteomes" id="UP000005633">
    <property type="component" value="Chromosome"/>
</dbReference>
<dbReference type="EMBL" id="CP003153">
    <property type="protein sequence ID" value="AEV24574.1"/>
    <property type="molecule type" value="Genomic_DNA"/>
</dbReference>
<dbReference type="Gene3D" id="3.30.450.20">
    <property type="entry name" value="PAS domain"/>
    <property type="match status" value="2"/>
</dbReference>
<evidence type="ECO:0000259" key="3">
    <source>
        <dbReference type="PROSITE" id="PS50113"/>
    </source>
</evidence>
<dbReference type="CDD" id="cd00130">
    <property type="entry name" value="PAS"/>
    <property type="match status" value="2"/>
</dbReference>
<feature type="transmembrane region" description="Helical" evidence="1">
    <location>
        <begin position="82"/>
        <end position="105"/>
    </location>
</feature>
<feature type="transmembrane region" description="Helical" evidence="1">
    <location>
        <begin position="12"/>
        <end position="32"/>
    </location>
</feature>
<keyword evidence="1" id="KW-1133">Transmembrane helix</keyword>
<gene>
    <name evidence="4" type="ordered locus">Dsui_0152</name>
</gene>
<dbReference type="Pfam" id="PF08448">
    <property type="entry name" value="PAS_4"/>
    <property type="match status" value="1"/>
</dbReference>
<keyword evidence="1" id="KW-0472">Membrane</keyword>
<evidence type="ECO:0000313" key="5">
    <source>
        <dbReference type="Proteomes" id="UP000005633"/>
    </source>
</evidence>
<dbReference type="AlphaFoldDB" id="G8QM58"/>
<feature type="transmembrane region" description="Helical" evidence="1">
    <location>
        <begin position="38"/>
        <end position="61"/>
    </location>
</feature>
<protein>
    <submittedName>
        <fullName evidence="4">PAS domain S-box</fullName>
    </submittedName>
</protein>
<dbReference type="InterPro" id="IPR035965">
    <property type="entry name" value="PAS-like_dom_sf"/>
</dbReference>
<dbReference type="InterPro" id="IPR052155">
    <property type="entry name" value="Biofilm_reg_signaling"/>
</dbReference>
<evidence type="ECO:0000256" key="1">
    <source>
        <dbReference type="SAM" id="Phobius"/>
    </source>
</evidence>
<feature type="domain" description="PAS" evidence="2">
    <location>
        <begin position="544"/>
        <end position="618"/>
    </location>
</feature>
<dbReference type="NCBIfam" id="TIGR00229">
    <property type="entry name" value="sensory_box"/>
    <property type="match status" value="2"/>
</dbReference>
<keyword evidence="1" id="KW-0812">Transmembrane</keyword>
<sequence length="678" mass="76016">MKINRTALQTAGLYALIGISWTIFSDQILLALTPDLLVFSWIGTWKGVAFIFASACIIYLISKPRVRIENRASWNGISEPGAGSLVLVFAVLAGVILLAGFVLVAQMTAKQRDREIESLQAIADLKVSQISAWLAERDADARMIFNDDSLVNLYLEWRQSESTLARRRLEERLQTYKKSKDYIEVVLLSIDGDQFSTNPSSRNLTKLPAVQGAVKKAHTTGQLINTDLYRDEEGKLGRVHLDFVVPLRSGSMKHELTAVIRTDPNRFLFPFIQSWPIPSATAETLLFRREGNNVLFLNELRHRSDTSVRLRVPVDEKNLLASQVLRGDALPDQAVEGVDYRDIAVLGVLKAIPGTPWFLVAKLDKGELYSGAKRDAGWIALADILALIVAAVATIFIRQRDELRHAAIQRQDQVEKLQALQLLEAIAEGSNDAIFAKDSNGRYLLLNRELCRFLGKSRQELLGRDDCEVFPAEDAQRIRSDDQKAMRSGLIECAEESLPTTGGRRTFLTTRGPVRDQDGKVIGVFGIARDVTERNFQEREIRAGESRFRAIFDGVNDGIVLHDIANGVILEGNVRVAEMFGYGRQEIRQLTIADLSSDTTPFTRDVLSKWLERANQGESPIFEWMARHKDGHLFNVQISMRMAEVSGRSCVIVLIRKLRDRDEINQIDLLPEISPAVI</sequence>
<dbReference type="PROSITE" id="PS50113">
    <property type="entry name" value="PAC"/>
    <property type="match status" value="1"/>
</dbReference>
<dbReference type="PANTHER" id="PTHR44757">
    <property type="entry name" value="DIGUANYLATE CYCLASE DGCP"/>
    <property type="match status" value="1"/>
</dbReference>
<dbReference type="STRING" id="640081.Dsui_0152"/>
<feature type="domain" description="PAS" evidence="2">
    <location>
        <begin position="419"/>
        <end position="489"/>
    </location>
</feature>
<dbReference type="SUPFAM" id="SSF55785">
    <property type="entry name" value="PYP-like sensor domain (PAS domain)"/>
    <property type="match status" value="2"/>
</dbReference>
<dbReference type="PANTHER" id="PTHR44757:SF2">
    <property type="entry name" value="BIOFILM ARCHITECTURE MAINTENANCE PROTEIN MBAA"/>
    <property type="match status" value="1"/>
</dbReference>
<dbReference type="InterPro" id="IPR000700">
    <property type="entry name" value="PAS-assoc_C"/>
</dbReference>
<reference evidence="4 5" key="1">
    <citation type="journal article" date="2012" name="J. Bacteriol.">
        <title>Complete genome sequence of the anaerobic perchlorate-reducing bacterium Azospira suillum strain PS.</title>
        <authorList>
            <person name="Byrne-Bailey K.G."/>
            <person name="Coates J.D."/>
        </authorList>
    </citation>
    <scope>NUCLEOTIDE SEQUENCE [LARGE SCALE GENOMIC DNA]</scope>
    <source>
        <strain evidence="5">ATCC BAA-33 / DSM 13638 / PS</strain>
    </source>
</reference>
<evidence type="ECO:0000313" key="4">
    <source>
        <dbReference type="EMBL" id="AEV24574.1"/>
    </source>
</evidence>
<dbReference type="RefSeq" id="WP_014235276.1">
    <property type="nucleotide sequence ID" value="NC_016616.1"/>
</dbReference>
<dbReference type="eggNOG" id="COG3829">
    <property type="taxonomic scope" value="Bacteria"/>
</dbReference>
<dbReference type="PROSITE" id="PS50112">
    <property type="entry name" value="PAS"/>
    <property type="match status" value="2"/>
</dbReference>